<dbReference type="InterPro" id="IPR018108">
    <property type="entry name" value="MCP_transmembrane"/>
</dbReference>
<dbReference type="RefSeq" id="XP_024706521.1">
    <property type="nucleotide sequence ID" value="XM_024845605.1"/>
</dbReference>
<keyword evidence="7" id="KW-0999">Mitochondrion inner membrane</keyword>
<evidence type="ECO:0000256" key="12">
    <source>
        <dbReference type="RuleBase" id="RU000488"/>
    </source>
</evidence>
<dbReference type="PANTHER" id="PTHR24089">
    <property type="entry name" value="SOLUTE CARRIER FAMILY 25"/>
    <property type="match status" value="1"/>
</dbReference>
<proteinExistence type="inferred from homology"/>
<feature type="compositionally biased region" description="Low complexity" evidence="13">
    <location>
        <begin position="1"/>
        <end position="16"/>
    </location>
</feature>
<gene>
    <name evidence="15" type="ORF">P170DRAFT_382566</name>
</gene>
<feature type="transmembrane region" description="Helical" evidence="14">
    <location>
        <begin position="405"/>
        <end position="428"/>
    </location>
</feature>
<comment type="function">
    <text evidence="1">Mitochondrial transporter that mediates uptake of thiamine pyrophosphate (ThPP) into mitochondria.</text>
</comment>
<keyword evidence="4 12" id="KW-0813">Transport</keyword>
<dbReference type="PRINTS" id="PR00926">
    <property type="entry name" value="MITOCARRIER"/>
</dbReference>
<feature type="compositionally biased region" description="Polar residues" evidence="13">
    <location>
        <begin position="50"/>
        <end position="75"/>
    </location>
</feature>
<evidence type="ECO:0000256" key="6">
    <source>
        <dbReference type="ARBA" id="ARBA00022737"/>
    </source>
</evidence>
<dbReference type="GO" id="GO:0055085">
    <property type="term" value="P:transmembrane transport"/>
    <property type="evidence" value="ECO:0007669"/>
    <property type="project" value="InterPro"/>
</dbReference>
<evidence type="ECO:0000256" key="9">
    <source>
        <dbReference type="ARBA" id="ARBA00023128"/>
    </source>
</evidence>
<dbReference type="GeneID" id="36553304"/>
<evidence type="ECO:0000256" key="14">
    <source>
        <dbReference type="SAM" id="Phobius"/>
    </source>
</evidence>
<evidence type="ECO:0000256" key="8">
    <source>
        <dbReference type="ARBA" id="ARBA00022989"/>
    </source>
</evidence>
<dbReference type="STRING" id="1392250.A0A2I2GE88"/>
<dbReference type="Proteomes" id="UP000234275">
    <property type="component" value="Unassembled WGS sequence"/>
</dbReference>
<keyword evidence="6" id="KW-0677">Repeat</keyword>
<dbReference type="SUPFAM" id="SSF103506">
    <property type="entry name" value="Mitochondrial carrier"/>
    <property type="match status" value="1"/>
</dbReference>
<dbReference type="AlphaFoldDB" id="A0A2I2GE88"/>
<feature type="repeat" description="Solcar" evidence="11">
    <location>
        <begin position="90"/>
        <end position="181"/>
    </location>
</feature>
<dbReference type="InterPro" id="IPR002067">
    <property type="entry name" value="MCP"/>
</dbReference>
<protein>
    <recommendedName>
        <fullName evidence="3">Mitochondrial thiamine pyrophosphate carrier 1</fullName>
    </recommendedName>
</protein>
<organism evidence="15 16">
    <name type="scientific">Aspergillus steynii IBT 23096</name>
    <dbReference type="NCBI Taxonomy" id="1392250"/>
    <lineage>
        <taxon>Eukaryota</taxon>
        <taxon>Fungi</taxon>
        <taxon>Dikarya</taxon>
        <taxon>Ascomycota</taxon>
        <taxon>Pezizomycotina</taxon>
        <taxon>Eurotiomycetes</taxon>
        <taxon>Eurotiomycetidae</taxon>
        <taxon>Eurotiales</taxon>
        <taxon>Aspergillaceae</taxon>
        <taxon>Aspergillus</taxon>
        <taxon>Aspergillus subgen. Circumdati</taxon>
    </lineage>
</organism>
<feature type="repeat" description="Solcar" evidence="11">
    <location>
        <begin position="189"/>
        <end position="313"/>
    </location>
</feature>
<evidence type="ECO:0000256" key="10">
    <source>
        <dbReference type="ARBA" id="ARBA00023136"/>
    </source>
</evidence>
<evidence type="ECO:0000313" key="15">
    <source>
        <dbReference type="EMBL" id="PLB51219.1"/>
    </source>
</evidence>
<evidence type="ECO:0000313" key="16">
    <source>
        <dbReference type="Proteomes" id="UP000234275"/>
    </source>
</evidence>
<dbReference type="PROSITE" id="PS50920">
    <property type="entry name" value="SOLCAR"/>
    <property type="match status" value="3"/>
</dbReference>
<dbReference type="Gene3D" id="1.50.40.10">
    <property type="entry name" value="Mitochondrial carrier domain"/>
    <property type="match status" value="1"/>
</dbReference>
<dbReference type="GO" id="GO:0005743">
    <property type="term" value="C:mitochondrial inner membrane"/>
    <property type="evidence" value="ECO:0007669"/>
    <property type="project" value="UniProtKB-SubCell"/>
</dbReference>
<comment type="similarity">
    <text evidence="12">Belongs to the mitochondrial carrier (TC 2.A.29) family.</text>
</comment>
<comment type="caution">
    <text evidence="15">The sequence shown here is derived from an EMBL/GenBank/DDBJ whole genome shotgun (WGS) entry which is preliminary data.</text>
</comment>
<keyword evidence="16" id="KW-1185">Reference proteome</keyword>
<keyword evidence="8 14" id="KW-1133">Transmembrane helix</keyword>
<feature type="compositionally biased region" description="Polar residues" evidence="13">
    <location>
        <begin position="33"/>
        <end position="43"/>
    </location>
</feature>
<dbReference type="OrthoDB" id="270584at2759"/>
<dbReference type="Pfam" id="PF00153">
    <property type="entry name" value="Mito_carr"/>
    <property type="match status" value="4"/>
</dbReference>
<evidence type="ECO:0000256" key="13">
    <source>
        <dbReference type="SAM" id="MobiDB-lite"/>
    </source>
</evidence>
<sequence length="437" mass="47020">MSAISSDHAHADSSSITPSAYLSHPMTAESVPHPNSQMEQVAQSGPARGATTSDTSRNAAVAATKSTQGDNAQNTHSRKSVPEVNKRSLDYIARSGLAGGLAGCAAKTVVAPLDRVKILFQASNPQFAKYTGSWTGLVAAIRDIKRYEGGRGLYKGHSATLLRIFPYAAIKFLAYEQIRAVIIPSRDKETPGRRLLSGSLAGITSVFFTYPLELIRVRLAFETKKSSSSSLRDVFRQIYRERVSPPSASSGVPSSSATGSVAAATVENVSSTVNKVVPSSGVANFYRGFVPTLMGMLPYAGISFLVHDTVGDWLRYPSVSLYTTIPDHELTPAQLQSTKASRRPQLTAAAELFSGAVAGLVSQTASYPFEVIRRRMQVGGVVGDGHRLGILETARTIRLERGFRGFYIGLTIGYIKVMPMAATGFFVYERLKWSLGI</sequence>
<dbReference type="VEuPathDB" id="FungiDB:P170DRAFT_382566"/>
<keyword evidence="10 11" id="KW-0472">Membrane</keyword>
<keyword evidence="5 11" id="KW-0812">Transmembrane</keyword>
<comment type="subcellular location">
    <subcellularLocation>
        <location evidence="2">Mitochondrion inner membrane</location>
        <topology evidence="2">Multi-pass membrane protein</topology>
    </subcellularLocation>
</comment>
<evidence type="ECO:0000256" key="3">
    <source>
        <dbReference type="ARBA" id="ARBA00021935"/>
    </source>
</evidence>
<evidence type="ECO:0000256" key="11">
    <source>
        <dbReference type="PROSITE-ProRule" id="PRU00282"/>
    </source>
</evidence>
<evidence type="ECO:0000256" key="4">
    <source>
        <dbReference type="ARBA" id="ARBA00022448"/>
    </source>
</evidence>
<name>A0A2I2GE88_9EURO</name>
<evidence type="ECO:0000256" key="7">
    <source>
        <dbReference type="ARBA" id="ARBA00022792"/>
    </source>
</evidence>
<keyword evidence="9" id="KW-0496">Mitochondrion</keyword>
<evidence type="ECO:0000256" key="1">
    <source>
        <dbReference type="ARBA" id="ARBA00002238"/>
    </source>
</evidence>
<evidence type="ECO:0000256" key="5">
    <source>
        <dbReference type="ARBA" id="ARBA00022692"/>
    </source>
</evidence>
<feature type="region of interest" description="Disordered" evidence="13">
    <location>
        <begin position="1"/>
        <end position="83"/>
    </location>
</feature>
<reference evidence="15 16" key="1">
    <citation type="submission" date="2016-12" db="EMBL/GenBank/DDBJ databases">
        <title>The genomes of Aspergillus section Nigri reveals drivers in fungal speciation.</title>
        <authorList>
            <consortium name="DOE Joint Genome Institute"/>
            <person name="Vesth T.C."/>
            <person name="Nybo J."/>
            <person name="Theobald S."/>
            <person name="Brandl J."/>
            <person name="Frisvad J.C."/>
            <person name="Nielsen K.F."/>
            <person name="Lyhne E.K."/>
            <person name="Kogle M.E."/>
            <person name="Kuo A."/>
            <person name="Riley R."/>
            <person name="Clum A."/>
            <person name="Nolan M."/>
            <person name="Lipzen A."/>
            <person name="Salamov A."/>
            <person name="Henrissat B."/>
            <person name="Wiebenga A."/>
            <person name="De Vries R.P."/>
            <person name="Grigoriev I.V."/>
            <person name="Mortensen U.H."/>
            <person name="Andersen M.R."/>
            <person name="Baker S.E."/>
        </authorList>
    </citation>
    <scope>NUCLEOTIDE SEQUENCE [LARGE SCALE GENOMIC DNA]</scope>
    <source>
        <strain evidence="15 16">IBT 23096</strain>
    </source>
</reference>
<accession>A0A2I2GE88</accession>
<feature type="repeat" description="Solcar" evidence="11">
    <location>
        <begin position="346"/>
        <end position="434"/>
    </location>
</feature>
<dbReference type="EMBL" id="MSFO01000003">
    <property type="protein sequence ID" value="PLB51219.1"/>
    <property type="molecule type" value="Genomic_DNA"/>
</dbReference>
<dbReference type="InterPro" id="IPR023395">
    <property type="entry name" value="MCP_dom_sf"/>
</dbReference>
<evidence type="ECO:0000256" key="2">
    <source>
        <dbReference type="ARBA" id="ARBA00004448"/>
    </source>
</evidence>